<evidence type="ECO:0000313" key="2">
    <source>
        <dbReference type="Proteomes" id="UP000255425"/>
    </source>
</evidence>
<evidence type="ECO:0000313" key="1">
    <source>
        <dbReference type="EMBL" id="SUM67357.1"/>
    </source>
</evidence>
<protein>
    <submittedName>
        <fullName evidence="1">Cobalt-zinc-cadmium resistance protein</fullName>
    </submittedName>
</protein>
<sequence length="121" mass="14443">MLVLIAGIVLIFMPIRLLLKNFKEIITMFASDEIQYDVYNIVKKMNVKFNINEEDLRISKMGQVIYIDLQKIVSESLQVKTIDEADEYRNELIEKLNRNFKNFDKWLNVSLTQRYYSNQIN</sequence>
<reference evidence="1 2" key="1">
    <citation type="submission" date="2018-06" db="EMBL/GenBank/DDBJ databases">
        <authorList>
            <consortium name="Pathogen Informatics"/>
            <person name="Doyle S."/>
        </authorList>
    </citation>
    <scope>NUCLEOTIDE SEQUENCE [LARGE SCALE GENOMIC DNA]</scope>
    <source>
        <strain evidence="1 2">NCTC11807</strain>
    </source>
</reference>
<name>A0A380GWJ8_9STAP</name>
<organism evidence="1 2">
    <name type="scientific">Staphylococcus saccharolyticus</name>
    <dbReference type="NCBI Taxonomy" id="33028"/>
    <lineage>
        <taxon>Bacteria</taxon>
        <taxon>Bacillati</taxon>
        <taxon>Bacillota</taxon>
        <taxon>Bacilli</taxon>
        <taxon>Bacillales</taxon>
        <taxon>Staphylococcaceae</taxon>
        <taxon>Staphylococcus</taxon>
    </lineage>
</organism>
<dbReference type="AlphaFoldDB" id="A0A380GWJ8"/>
<dbReference type="EMBL" id="UHDZ01000001">
    <property type="protein sequence ID" value="SUM67357.1"/>
    <property type="molecule type" value="Genomic_DNA"/>
</dbReference>
<dbReference type="RefSeq" id="WP_238394099.1">
    <property type="nucleotide sequence ID" value="NZ_CP068029.1"/>
</dbReference>
<keyword evidence="2" id="KW-1185">Reference proteome</keyword>
<dbReference type="Proteomes" id="UP000255425">
    <property type="component" value="Unassembled WGS sequence"/>
</dbReference>
<gene>
    <name evidence="1" type="ORF">NCTC11807_00171</name>
</gene>
<accession>A0A380GWJ8</accession>
<proteinExistence type="predicted"/>